<dbReference type="EMBL" id="LT598496">
    <property type="protein sequence ID" value="SBV25790.1"/>
    <property type="molecule type" value="Genomic_DNA"/>
</dbReference>
<evidence type="ECO:0000256" key="1">
    <source>
        <dbReference type="SAM" id="Phobius"/>
    </source>
</evidence>
<feature type="transmembrane region" description="Helical" evidence="1">
    <location>
        <begin position="468"/>
        <end position="489"/>
    </location>
</feature>
<name>A0A1C3MZN4_9ACTN</name>
<accession>A0A1C3MZN4</accession>
<dbReference type="SUPFAM" id="SSF53474">
    <property type="entry name" value="alpha/beta-Hydrolases"/>
    <property type="match status" value="1"/>
</dbReference>
<reference evidence="3" key="1">
    <citation type="submission" date="2016-06" db="EMBL/GenBank/DDBJ databases">
        <authorList>
            <person name="Varghese N."/>
        </authorList>
    </citation>
    <scope>NUCLEOTIDE SEQUENCE [LARGE SCALE GENOMIC DNA]</scope>
    <source>
        <strain evidence="3">DSM 45344</strain>
    </source>
</reference>
<feature type="transmembrane region" description="Helical" evidence="1">
    <location>
        <begin position="351"/>
        <end position="379"/>
    </location>
</feature>
<feature type="transmembrane region" description="Helical" evidence="1">
    <location>
        <begin position="319"/>
        <end position="339"/>
    </location>
</feature>
<dbReference type="OrthoDB" id="4320047at2"/>
<protein>
    <recommendedName>
        <fullName evidence="4">Integral membrane protein</fullName>
    </recommendedName>
</protein>
<dbReference type="STRING" id="307121.GA0070620_1270"/>
<keyword evidence="1" id="KW-0812">Transmembrane</keyword>
<sequence>MTAQPSPDVVELRVHGASIGGIPDVLDLPPVDQVAGDRSGGFYRRRDRRGDRDADGRVTLEAYRWGDLPSGTVTRTLSLVFLLPFMLVNVAIWMRPANPGSAASVRSLCRLLALTLTALYVLAVAGVALDLVAWSCPTSPRCLAGRSWLSWLQGRPVGLRLGVLALIPAAATAGIWWASTRPGRVFEAFRPPEAEVSDSRLAAVGQWDAEPLVGRLRSLHVAVAFATLDVTLLAARLSAGLSTATVALLVVTGTLLTACAVLLCTPPLIDRAATDRRLDRLPRALRTTAVVLTVVVTGHVVASPSSWPEAGGLPGYDAILTGLFVTQTALLAGLGVELLRCRDRRPGGTPFLGLGTLATAAAAITVAGAFSSELVYRVADFLDRNLPTGEGIATGPSRAYTWTIFGFFRTLLITLVVAALVVLVSRRARYRAAAAIVGRDHPDAPPGAEPRLRQVRRAVARARFTEKLIPLGAVFAFLAGGATATTTLGMLDLMPGDVVEQFARVPAGVITFAIAAGSWVIAGIIVGLLLGGIFAHRTLEFRRHVGILWDLGTFWPRAAHPFAPPCYAERAVPELTRRVTYLVGAGNAVLLTGHSHGSVLAAATVLQLPPHVGRRVALLTHGSPLRRLYARLFPAYVDDEVLRDIGDRVGWRWVNLWRDTDPFGGAVFTGHPPAPVDTGRPELSVDRRLRDPVDVVAPPGDSVPPPIQGHRPCESDPRFVAAAEELIARLVGSQGTRPPAPPVS</sequence>
<evidence type="ECO:0000313" key="2">
    <source>
        <dbReference type="EMBL" id="SBV25790.1"/>
    </source>
</evidence>
<feature type="transmembrane region" description="Helical" evidence="1">
    <location>
        <begin position="509"/>
        <end position="534"/>
    </location>
</feature>
<evidence type="ECO:0008006" key="4">
    <source>
        <dbReference type="Google" id="ProtNLM"/>
    </source>
</evidence>
<feature type="transmembrane region" description="Helical" evidence="1">
    <location>
        <begin position="399"/>
        <end position="424"/>
    </location>
</feature>
<dbReference type="PATRIC" id="fig|307121.4.peg.1301"/>
<organism evidence="2 3">
    <name type="scientific">Micromonospora krabiensis</name>
    <dbReference type="NCBI Taxonomy" id="307121"/>
    <lineage>
        <taxon>Bacteria</taxon>
        <taxon>Bacillati</taxon>
        <taxon>Actinomycetota</taxon>
        <taxon>Actinomycetes</taxon>
        <taxon>Micromonosporales</taxon>
        <taxon>Micromonosporaceae</taxon>
        <taxon>Micromonospora</taxon>
    </lineage>
</organism>
<dbReference type="AlphaFoldDB" id="A0A1C3MZN4"/>
<dbReference type="InterPro" id="IPR029058">
    <property type="entry name" value="AB_hydrolase_fold"/>
</dbReference>
<dbReference type="RefSeq" id="WP_091588991.1">
    <property type="nucleotide sequence ID" value="NZ_JBHRWG010000003.1"/>
</dbReference>
<feature type="transmembrane region" description="Helical" evidence="1">
    <location>
        <begin position="108"/>
        <end position="129"/>
    </location>
</feature>
<feature type="transmembrane region" description="Helical" evidence="1">
    <location>
        <begin position="77"/>
        <end position="96"/>
    </location>
</feature>
<evidence type="ECO:0000313" key="3">
    <source>
        <dbReference type="Proteomes" id="UP000199393"/>
    </source>
</evidence>
<feature type="transmembrane region" description="Helical" evidence="1">
    <location>
        <begin position="289"/>
        <end position="307"/>
    </location>
</feature>
<keyword evidence="1" id="KW-1133">Transmembrane helix</keyword>
<proteinExistence type="predicted"/>
<feature type="transmembrane region" description="Helical" evidence="1">
    <location>
        <begin position="245"/>
        <end position="269"/>
    </location>
</feature>
<feature type="transmembrane region" description="Helical" evidence="1">
    <location>
        <begin position="157"/>
        <end position="178"/>
    </location>
</feature>
<dbReference type="Proteomes" id="UP000199393">
    <property type="component" value="Chromosome I"/>
</dbReference>
<keyword evidence="3" id="KW-1185">Reference proteome</keyword>
<gene>
    <name evidence="2" type="ORF">GA0070620_1270</name>
</gene>
<keyword evidence="1" id="KW-0472">Membrane</keyword>